<dbReference type="SUPFAM" id="SSF58104">
    <property type="entry name" value="Methyl-accepting chemotaxis protein (MCP) signaling domain"/>
    <property type="match status" value="1"/>
</dbReference>
<dbReference type="CDD" id="cd12912">
    <property type="entry name" value="PDC2_MCP_like"/>
    <property type="match status" value="1"/>
</dbReference>
<evidence type="ECO:0000256" key="5">
    <source>
        <dbReference type="SAM" id="Phobius"/>
    </source>
</evidence>
<dbReference type="Proteomes" id="UP000267250">
    <property type="component" value="Chromosome"/>
</dbReference>
<dbReference type="PROSITE" id="PS50111">
    <property type="entry name" value="CHEMOTAXIS_TRANSDUC_2"/>
    <property type="match status" value="1"/>
</dbReference>
<evidence type="ECO:0000256" key="3">
    <source>
        <dbReference type="PROSITE-ProRule" id="PRU00284"/>
    </source>
</evidence>
<sequence length="555" mass="60895">MSIKLKLVVLFLILTLLPMGIIAVYSTSTSSDALRESAKLFLKAKLDSFAQIVEHEVGGRSLTGFIKQIIINALVEKAKEEKYFTSGFLSIVKMDGTVVYHPDEELINKNLLDRNYVAKALEQKKGYYSYEVNGKGYESYLAYNKDLDIILWAIVPRTEVFEAATRMQRNNFVFISVVAIFIAIIGLFFASSISNPIKNVVRDITYIAENLDFTSISIEKYANRHDEIGILVKSFLKLVDRWIGVIEKVTQVSKSLLESSAQLAETSEDSSAASEEIAASIEEVSNRANDQTNYLNQAIEAVNQLVKNLNNTSSLGNAAFRLASTTLETAAQGEKSITNVVTQMNNINSVIGQISEVVNTLVQKSTQIDEIVNLIDSIANQTQLLALNAAIEAARAGEAGRGFSVVADEIKQLAEESMKSANQIKNLIEEIQEESRRASLAMDRGKKEVESGVKVVDEAGKLFSQITTVSQSNLKGSEQANEALQEAVKIADQIIDRVHEVAGIAEETAASAEEVSASTEEQTATMEQVSASATMLKEMAMELEKVISIFKLKNT</sequence>
<dbReference type="PANTHER" id="PTHR32089:SF112">
    <property type="entry name" value="LYSOZYME-LIKE PROTEIN-RELATED"/>
    <property type="match status" value="1"/>
</dbReference>
<evidence type="ECO:0000313" key="8">
    <source>
        <dbReference type="Proteomes" id="UP000267250"/>
    </source>
</evidence>
<dbReference type="CDD" id="cd11386">
    <property type="entry name" value="MCP_signal"/>
    <property type="match status" value="1"/>
</dbReference>
<dbReference type="AlphaFoldDB" id="A0A3S9SZL4"/>
<keyword evidence="5" id="KW-1133">Transmembrane helix</keyword>
<feature type="coiled-coil region" evidence="4">
    <location>
        <begin position="410"/>
        <end position="448"/>
    </location>
</feature>
<name>A0A3S9SZL4_9FIRM</name>
<keyword evidence="5" id="KW-0472">Membrane</keyword>
<dbReference type="SUPFAM" id="SSF103190">
    <property type="entry name" value="Sensory domain-like"/>
    <property type="match status" value="1"/>
</dbReference>
<keyword evidence="4" id="KW-0175">Coiled coil</keyword>
<dbReference type="Gene3D" id="1.10.287.950">
    <property type="entry name" value="Methyl-accepting chemotaxis protein"/>
    <property type="match status" value="1"/>
</dbReference>
<dbReference type="GO" id="GO:0016020">
    <property type="term" value="C:membrane"/>
    <property type="evidence" value="ECO:0007669"/>
    <property type="project" value="InterPro"/>
</dbReference>
<dbReference type="GO" id="GO:0007165">
    <property type="term" value="P:signal transduction"/>
    <property type="evidence" value="ECO:0007669"/>
    <property type="project" value="UniProtKB-KW"/>
</dbReference>
<dbReference type="OrthoDB" id="9814363at2"/>
<keyword evidence="8" id="KW-1185">Reference proteome</keyword>
<dbReference type="EMBL" id="CP016379">
    <property type="protein sequence ID" value="AZR73612.1"/>
    <property type="molecule type" value="Genomic_DNA"/>
</dbReference>
<keyword evidence="5" id="KW-0812">Transmembrane</keyword>
<dbReference type="PANTHER" id="PTHR32089">
    <property type="entry name" value="METHYL-ACCEPTING CHEMOTAXIS PROTEIN MCPB"/>
    <property type="match status" value="1"/>
</dbReference>
<dbReference type="PRINTS" id="PR00260">
    <property type="entry name" value="CHEMTRNSDUCR"/>
</dbReference>
<feature type="domain" description="Methyl-accepting transducer" evidence="6">
    <location>
        <begin position="266"/>
        <end position="523"/>
    </location>
</feature>
<protein>
    <recommendedName>
        <fullName evidence="6">Methyl-accepting transducer domain-containing protein</fullName>
    </recommendedName>
</protein>
<dbReference type="SMART" id="SM00283">
    <property type="entry name" value="MA"/>
    <property type="match status" value="1"/>
</dbReference>
<comment type="similarity">
    <text evidence="2">Belongs to the methyl-accepting chemotaxis (MCP) protein family.</text>
</comment>
<evidence type="ECO:0000256" key="2">
    <source>
        <dbReference type="ARBA" id="ARBA00029447"/>
    </source>
</evidence>
<evidence type="ECO:0000256" key="4">
    <source>
        <dbReference type="SAM" id="Coils"/>
    </source>
</evidence>
<dbReference type="Gene3D" id="3.30.450.20">
    <property type="entry name" value="PAS domain"/>
    <property type="match status" value="1"/>
</dbReference>
<accession>A0A3S9SZL4</accession>
<feature type="transmembrane region" description="Helical" evidence="5">
    <location>
        <begin position="172"/>
        <end position="190"/>
    </location>
</feature>
<dbReference type="RefSeq" id="WP_127016953.1">
    <property type="nucleotide sequence ID" value="NZ_CP016379.1"/>
</dbReference>
<proteinExistence type="inferred from homology"/>
<gene>
    <name evidence="7" type="ORF">BBF96_09555</name>
</gene>
<keyword evidence="1 3" id="KW-0807">Transducer</keyword>
<evidence type="ECO:0000313" key="7">
    <source>
        <dbReference type="EMBL" id="AZR73612.1"/>
    </source>
</evidence>
<dbReference type="KEGG" id="aft:BBF96_09555"/>
<evidence type="ECO:0000256" key="1">
    <source>
        <dbReference type="ARBA" id="ARBA00023224"/>
    </source>
</evidence>
<evidence type="ECO:0000259" key="6">
    <source>
        <dbReference type="PROSITE" id="PS50111"/>
    </source>
</evidence>
<reference evidence="7 8" key="1">
    <citation type="submission" date="2016-07" db="EMBL/GenBank/DDBJ databases">
        <title>Genome and transcriptome analysis of iron-reducing fermentative bacteria Anoxybacter fermentans.</title>
        <authorList>
            <person name="Zeng X."/>
            <person name="Shao Z."/>
        </authorList>
    </citation>
    <scope>NUCLEOTIDE SEQUENCE [LARGE SCALE GENOMIC DNA]</scope>
    <source>
        <strain evidence="7 8">DY22613</strain>
    </source>
</reference>
<dbReference type="GO" id="GO:0004888">
    <property type="term" value="F:transmembrane signaling receptor activity"/>
    <property type="evidence" value="ECO:0007669"/>
    <property type="project" value="InterPro"/>
</dbReference>
<dbReference type="Pfam" id="PF00015">
    <property type="entry name" value="MCPsignal"/>
    <property type="match status" value="1"/>
</dbReference>
<dbReference type="InterPro" id="IPR029151">
    <property type="entry name" value="Sensor-like_sf"/>
</dbReference>
<dbReference type="InterPro" id="IPR004089">
    <property type="entry name" value="MCPsignal_dom"/>
</dbReference>
<dbReference type="GO" id="GO:0006935">
    <property type="term" value="P:chemotaxis"/>
    <property type="evidence" value="ECO:0007669"/>
    <property type="project" value="InterPro"/>
</dbReference>
<dbReference type="InterPro" id="IPR004090">
    <property type="entry name" value="Chemotax_Me-accpt_rcpt"/>
</dbReference>
<organism evidence="7 8">
    <name type="scientific">Anoxybacter fermentans</name>
    <dbReference type="NCBI Taxonomy" id="1323375"/>
    <lineage>
        <taxon>Bacteria</taxon>
        <taxon>Bacillati</taxon>
        <taxon>Bacillota</taxon>
        <taxon>Clostridia</taxon>
        <taxon>Halanaerobiales</taxon>
        <taxon>Anoxybacter</taxon>
    </lineage>
</organism>